<dbReference type="AlphaFoldDB" id="A0A564TNM9"/>
<reference evidence="1 2" key="1">
    <citation type="submission" date="2019-07" db="EMBL/GenBank/DDBJ databases">
        <authorList>
            <person name="Hibberd C M."/>
            <person name="Gehrig L. J."/>
            <person name="Chang H.-W."/>
            <person name="Venkatesh S."/>
        </authorList>
    </citation>
    <scope>NUCLEOTIDE SEQUENCE [LARGE SCALE GENOMIC DNA]</scope>
    <source>
        <strain evidence="1">Ruminococcus_obeum_SSTS_Bg7063</strain>
    </source>
</reference>
<dbReference type="PROSITE" id="PS51257">
    <property type="entry name" value="PROKAR_LIPOPROTEIN"/>
    <property type="match status" value="1"/>
</dbReference>
<sequence>MKEYRYLIASIICLGTVSMVGCSKNVNSIEEKSEMTMDDEINIEENSITDQGDIQETITENLTVNTKIEIPGKSFATYNTEYKNFDNEKIVELLWPESSEEEIQIKEYDGGASEITFQDETVALGAGVMKYDKNDEIKYLSSLASYAEENALLEKKNLSFMKEEEAISNIEAFLSSLELGTSLGERETFALSKEDMLSIQNAMKSDEDYKSFYESGKFQEQIFDADDEMYYIKYSFSLDGVPVFGEGDPTVQMSGGVEQPLLADPMGATFLFSNSGICEIRLTGMVNQLNIETENQEIIRFDGIKKALVKKFGDVILSDNYNLSNMWLEYFPKRKEDSFDKVELIPVWCCKFDINGDINVDYALRFNAITGEEIS</sequence>
<gene>
    <name evidence="1" type="ORF">ROSSTS7063_01841</name>
</gene>
<dbReference type="Proteomes" id="UP000409147">
    <property type="component" value="Unassembled WGS sequence"/>
</dbReference>
<proteinExistence type="predicted"/>
<name>A0A564TNM9_9FIRM</name>
<evidence type="ECO:0000313" key="1">
    <source>
        <dbReference type="EMBL" id="VUX08816.1"/>
    </source>
</evidence>
<dbReference type="RefSeq" id="WP_186290938.1">
    <property type="nucleotide sequence ID" value="NZ_CABHNB010000028.1"/>
</dbReference>
<organism evidence="1 2">
    <name type="scientific">Blautia obeum</name>
    <dbReference type="NCBI Taxonomy" id="40520"/>
    <lineage>
        <taxon>Bacteria</taxon>
        <taxon>Bacillati</taxon>
        <taxon>Bacillota</taxon>
        <taxon>Clostridia</taxon>
        <taxon>Lachnospirales</taxon>
        <taxon>Lachnospiraceae</taxon>
        <taxon>Blautia</taxon>
    </lineage>
</organism>
<keyword evidence="2" id="KW-1185">Reference proteome</keyword>
<accession>A0A564TNM9</accession>
<protein>
    <submittedName>
        <fullName evidence="1">Uncharacterized protein</fullName>
    </submittedName>
</protein>
<dbReference type="EMBL" id="CABHNB010000028">
    <property type="protein sequence ID" value="VUX08816.1"/>
    <property type="molecule type" value="Genomic_DNA"/>
</dbReference>
<evidence type="ECO:0000313" key="2">
    <source>
        <dbReference type="Proteomes" id="UP000409147"/>
    </source>
</evidence>